<reference evidence="3 4" key="1">
    <citation type="submission" date="2018-06" db="EMBL/GenBank/DDBJ databases">
        <authorList>
            <consortium name="Pathogen Informatics"/>
            <person name="Doyle S."/>
        </authorList>
    </citation>
    <scope>NUCLEOTIDE SEQUENCE [LARGE SCALE GENOMIC DNA]</scope>
    <source>
        <strain evidence="3 4">NCTC1934</strain>
    </source>
</reference>
<keyword evidence="4" id="KW-1185">Reference proteome</keyword>
<feature type="region of interest" description="Disordered" evidence="1">
    <location>
        <begin position="34"/>
        <end position="64"/>
    </location>
</feature>
<dbReference type="EMBL" id="UGRY01000003">
    <property type="protein sequence ID" value="SUD47492.1"/>
    <property type="molecule type" value="Genomic_DNA"/>
</dbReference>
<evidence type="ECO:0000256" key="1">
    <source>
        <dbReference type="SAM" id="MobiDB-lite"/>
    </source>
</evidence>
<dbReference type="GeneID" id="80337631"/>
<protein>
    <recommendedName>
        <fullName evidence="5">DUF732 domain-containing protein</fullName>
    </recommendedName>
</protein>
<dbReference type="RefSeq" id="WP_029932581.1">
    <property type="nucleotide sequence ID" value="NZ_CP041695.1"/>
</dbReference>
<organism evidence="3 4">
    <name type="scientific">Nocardia otitidiscaviarum</name>
    <dbReference type="NCBI Taxonomy" id="1823"/>
    <lineage>
        <taxon>Bacteria</taxon>
        <taxon>Bacillati</taxon>
        <taxon>Actinomycetota</taxon>
        <taxon>Actinomycetes</taxon>
        <taxon>Mycobacteriales</taxon>
        <taxon>Nocardiaceae</taxon>
        <taxon>Nocardia</taxon>
    </lineage>
</organism>
<dbReference type="AlphaFoldDB" id="A0A379JG34"/>
<gene>
    <name evidence="3" type="ORF">NCTC1934_04805</name>
</gene>
<keyword evidence="2" id="KW-0732">Signal</keyword>
<evidence type="ECO:0000256" key="2">
    <source>
        <dbReference type="SAM" id="SignalP"/>
    </source>
</evidence>
<accession>A0A379JG34</accession>
<evidence type="ECO:0000313" key="3">
    <source>
        <dbReference type="EMBL" id="SUD47492.1"/>
    </source>
</evidence>
<dbReference type="Proteomes" id="UP000255467">
    <property type="component" value="Unassembled WGS sequence"/>
</dbReference>
<evidence type="ECO:0008006" key="5">
    <source>
        <dbReference type="Google" id="ProtNLM"/>
    </source>
</evidence>
<feature type="chain" id="PRO_5038508884" description="DUF732 domain-containing protein" evidence="2">
    <location>
        <begin position="27"/>
        <end position="154"/>
    </location>
</feature>
<name>A0A379JG34_9NOCA</name>
<feature type="compositionally biased region" description="Low complexity" evidence="1">
    <location>
        <begin position="43"/>
        <end position="62"/>
    </location>
</feature>
<evidence type="ECO:0000313" key="4">
    <source>
        <dbReference type="Proteomes" id="UP000255467"/>
    </source>
</evidence>
<feature type="signal peptide" evidence="2">
    <location>
        <begin position="1"/>
        <end position="26"/>
    </location>
</feature>
<proteinExistence type="predicted"/>
<dbReference type="STRING" id="1406858.GCA_000710895_00417"/>
<dbReference type="PROSITE" id="PS51257">
    <property type="entry name" value="PROKAR_LIPOPROTEIN"/>
    <property type="match status" value="1"/>
</dbReference>
<sequence length="154" mass="15499">MSQGRWTSTLHIRGAALLLAGGAAVALTAGCGNTTPGSGQPEGSASPSTTSSSAPKTSAGTAQGDQLTVSDAVGQQLCDIIEPQLSDWRVQGPTLGKISLNGSVHEWALRNGAINGQVLGDKDSVDRIMTAQCPDVHAQAVSALELPSLAAGLL</sequence>